<feature type="domain" description="VWFA" evidence="2">
    <location>
        <begin position="338"/>
        <end position="534"/>
    </location>
</feature>
<keyword evidence="1" id="KW-0812">Transmembrane</keyword>
<accession>A0A7Y9KTY5</accession>
<reference evidence="3 4" key="2">
    <citation type="submission" date="2020-08" db="EMBL/GenBank/DDBJ databases">
        <title>The Agave Microbiome: Exploring the role of microbial communities in plant adaptations to desert environments.</title>
        <authorList>
            <person name="Partida-Martinez L.P."/>
        </authorList>
    </citation>
    <scope>NUCLEOTIDE SEQUENCE [LARGE SCALE GENOMIC DNA]</scope>
    <source>
        <strain evidence="3 4">AT2.17</strain>
    </source>
</reference>
<proteinExistence type="predicted"/>
<protein>
    <submittedName>
        <fullName evidence="3">Mg-chelatase subunit ChlD</fullName>
    </submittedName>
</protein>
<organism evidence="3 4">
    <name type="scientific">Nocardioides cavernae</name>
    <dbReference type="NCBI Taxonomy" id="1921566"/>
    <lineage>
        <taxon>Bacteria</taxon>
        <taxon>Bacillati</taxon>
        <taxon>Actinomycetota</taxon>
        <taxon>Actinomycetes</taxon>
        <taxon>Propionibacteriales</taxon>
        <taxon>Nocardioidaceae</taxon>
        <taxon>Nocardioides</taxon>
    </lineage>
</organism>
<feature type="transmembrane region" description="Helical" evidence="1">
    <location>
        <begin position="12"/>
        <end position="39"/>
    </location>
</feature>
<keyword evidence="1" id="KW-0472">Membrane</keyword>
<sequence>MSFRTHDRHGSVGAVTPALVALLLVVGMASGGAASWFVLTRDDPAATDRVQCERVHDVDLAVAAEMYATVVAVLDDLIADCTRVEPVMRPGIEVAGSASLGGGLPDIWIPEARFLTSRAYLGDAARVRVVARSLARTPVLLVGGAEATRYASWRQAESSGTVSVPDPQTSAVGALAVLAPQAEARQSGADPVEARSALVPFAQTYGARRSRGADESVRPGMFPRRSTRLVVTTEQALVEVAGRTDLRDLTPGTGAPVLDFPLAVDADAEPEAREVARELAAALAAPEGREEVRGAGLRPTAAAAPPGGSAVAATLQPPSAASIVATVQSWRSWAIPSSILTVVDVSGSMDADAGGRTRMELLAEAAGIGLSFLPDHARVGLWVFSIDKGGPGRDWRELEPLRRLDDLRFGRTQRYALRERAAELPALTSGGTGLYDTALAAYEEGVRKYRPHYSNAVVLMTDGRNEDPGSIGLDALLARLRELRDPQRPVRLVGIAISQDADLAALRRISHTTGGEAYLAERPQDVLDVFAQAVLSR</sequence>
<evidence type="ECO:0000313" key="4">
    <source>
        <dbReference type="Proteomes" id="UP000549911"/>
    </source>
</evidence>
<dbReference type="Gene3D" id="3.40.50.410">
    <property type="entry name" value="von Willebrand factor, type A domain"/>
    <property type="match status" value="1"/>
</dbReference>
<dbReference type="Proteomes" id="UP000549911">
    <property type="component" value="Unassembled WGS sequence"/>
</dbReference>
<dbReference type="AlphaFoldDB" id="A0A7Y9KTY5"/>
<reference evidence="3 4" key="1">
    <citation type="submission" date="2020-07" db="EMBL/GenBank/DDBJ databases">
        <authorList>
            <person name="Partida-Martinez L."/>
            <person name="Huntemann M."/>
            <person name="Clum A."/>
            <person name="Wang J."/>
            <person name="Palaniappan K."/>
            <person name="Ritter S."/>
            <person name="Chen I.-M."/>
            <person name="Stamatis D."/>
            <person name="Reddy T."/>
            <person name="O'Malley R."/>
            <person name="Daum C."/>
            <person name="Shapiro N."/>
            <person name="Ivanova N."/>
            <person name="Kyrpides N."/>
            <person name="Woyke T."/>
        </authorList>
    </citation>
    <scope>NUCLEOTIDE SEQUENCE [LARGE SCALE GENOMIC DNA]</scope>
    <source>
        <strain evidence="3 4">AT2.17</strain>
    </source>
</reference>
<keyword evidence="1" id="KW-1133">Transmembrane helix</keyword>
<evidence type="ECO:0000259" key="2">
    <source>
        <dbReference type="PROSITE" id="PS50234"/>
    </source>
</evidence>
<evidence type="ECO:0000256" key="1">
    <source>
        <dbReference type="SAM" id="Phobius"/>
    </source>
</evidence>
<dbReference type="RefSeq" id="WP_179619920.1">
    <property type="nucleotide sequence ID" value="NZ_JACCBW010000002.1"/>
</dbReference>
<keyword evidence="4" id="KW-1185">Reference proteome</keyword>
<comment type="caution">
    <text evidence="3">The sequence shown here is derived from an EMBL/GenBank/DDBJ whole genome shotgun (WGS) entry which is preliminary data.</text>
</comment>
<name>A0A7Y9KTY5_9ACTN</name>
<dbReference type="InterPro" id="IPR002035">
    <property type="entry name" value="VWF_A"/>
</dbReference>
<dbReference type="InterPro" id="IPR036465">
    <property type="entry name" value="vWFA_dom_sf"/>
</dbReference>
<evidence type="ECO:0000313" key="3">
    <source>
        <dbReference type="EMBL" id="NYE37363.1"/>
    </source>
</evidence>
<dbReference type="PROSITE" id="PS50234">
    <property type="entry name" value="VWFA"/>
    <property type="match status" value="1"/>
</dbReference>
<dbReference type="Pfam" id="PF00092">
    <property type="entry name" value="VWA"/>
    <property type="match status" value="1"/>
</dbReference>
<dbReference type="EMBL" id="JACCBW010000002">
    <property type="protein sequence ID" value="NYE37363.1"/>
    <property type="molecule type" value="Genomic_DNA"/>
</dbReference>
<gene>
    <name evidence="3" type="ORF">F4692_002496</name>
</gene>
<dbReference type="SMART" id="SM00327">
    <property type="entry name" value="VWA"/>
    <property type="match status" value="1"/>
</dbReference>
<dbReference type="SUPFAM" id="SSF53300">
    <property type="entry name" value="vWA-like"/>
    <property type="match status" value="1"/>
</dbReference>